<evidence type="ECO:0000313" key="1">
    <source>
        <dbReference type="EMBL" id="KAK4815121.1"/>
    </source>
</evidence>
<keyword evidence="2" id="KW-1185">Reference proteome</keyword>
<comment type="caution">
    <text evidence="1">The sequence shown here is derived from an EMBL/GenBank/DDBJ whole genome shotgun (WGS) entry which is preliminary data.</text>
</comment>
<organism evidence="1 2">
    <name type="scientific">Mycteria americana</name>
    <name type="common">Wood stork</name>
    <dbReference type="NCBI Taxonomy" id="33587"/>
    <lineage>
        <taxon>Eukaryota</taxon>
        <taxon>Metazoa</taxon>
        <taxon>Chordata</taxon>
        <taxon>Craniata</taxon>
        <taxon>Vertebrata</taxon>
        <taxon>Euteleostomi</taxon>
        <taxon>Archelosauria</taxon>
        <taxon>Archosauria</taxon>
        <taxon>Dinosauria</taxon>
        <taxon>Saurischia</taxon>
        <taxon>Theropoda</taxon>
        <taxon>Coelurosauria</taxon>
        <taxon>Aves</taxon>
        <taxon>Neognathae</taxon>
        <taxon>Neoaves</taxon>
        <taxon>Aequornithes</taxon>
        <taxon>Ciconiiformes</taxon>
        <taxon>Ciconiidae</taxon>
        <taxon>Mycteria</taxon>
    </lineage>
</organism>
<evidence type="ECO:0000313" key="2">
    <source>
        <dbReference type="Proteomes" id="UP001333110"/>
    </source>
</evidence>
<accession>A0AAN7NNP8</accession>
<dbReference type="AlphaFoldDB" id="A0AAN7NNP8"/>
<name>A0AAN7NNP8_MYCAM</name>
<sequence length="167" mass="19481">MDLLEQVQRRATKMIRGLEHLSYEDRLRELGLFSLEERRLWGDLTAACQYLKGPTGKLERDFLQGHVVIGQGRAAYSRREQGCSVLTYKPHVAAASDDLGLFSQVTSDRMRGNGLKLHQGRFRLDIRKFSFTERVIKHWNRLPREVVELPSLEVFKRRLDEVLRDMV</sequence>
<dbReference type="EMBL" id="JAUNZN010000010">
    <property type="protein sequence ID" value="KAK4815121.1"/>
    <property type="molecule type" value="Genomic_DNA"/>
</dbReference>
<reference evidence="1 2" key="1">
    <citation type="journal article" date="2023" name="J. Hered.">
        <title>Chromosome-level genome of the wood stork (Mycteria americana) provides insight into avian chromosome evolution.</title>
        <authorList>
            <person name="Flamio R. Jr."/>
            <person name="Ramstad K.M."/>
        </authorList>
    </citation>
    <scope>NUCLEOTIDE SEQUENCE [LARGE SCALE GENOMIC DNA]</scope>
    <source>
        <strain evidence="1">JAX WOST 10</strain>
    </source>
</reference>
<protein>
    <submittedName>
        <fullName evidence="1">Uncharacterized protein</fullName>
    </submittedName>
</protein>
<proteinExistence type="predicted"/>
<dbReference type="Proteomes" id="UP001333110">
    <property type="component" value="Unassembled WGS sequence"/>
</dbReference>
<gene>
    <name evidence="1" type="ORF">QYF61_017396</name>
</gene>